<accession>A0ABW6RNV8</accession>
<dbReference type="Proteomes" id="UP001601976">
    <property type="component" value="Unassembled WGS sequence"/>
</dbReference>
<keyword evidence="2" id="KW-0472">Membrane</keyword>
<feature type="compositionally biased region" description="Basic and acidic residues" evidence="1">
    <location>
        <begin position="31"/>
        <end position="43"/>
    </location>
</feature>
<evidence type="ECO:0000313" key="3">
    <source>
        <dbReference type="EMBL" id="MFF3343252.1"/>
    </source>
</evidence>
<evidence type="ECO:0000256" key="2">
    <source>
        <dbReference type="SAM" id="Phobius"/>
    </source>
</evidence>
<sequence>MGKGGASIPDEEWERFLREAEAGTSGAPEEPSARARMVTERLRKASGSPQGWRTYQPARRRPRAGWYVVGVLVVVALLVVAVAPGRLVAWFGDGGGDSTPLAAESERPSGPPAQGSDQLPTINEPFRGSPANQWGNGSEGIHLPEARATGWMNQEQVAQALNRTQDFLTASNLDPGALRGERPSKAIALINPHQRDVQDYLAAAFRTPGRDSDPLLLFSRFAPAKARLVGNVVKTRGRITYREGERGALEVTADVTYVYPAQRATTGSDEVARTIVRREIVMSWDDPSKVVTEPGTFSLVSYKADTTNGGCDNSTGYFILEFRAERAVTGPREARAVDPYDRSTSMDTRMRESREGECGTATRS</sequence>
<feature type="transmembrane region" description="Helical" evidence="2">
    <location>
        <begin position="64"/>
        <end position="83"/>
    </location>
</feature>
<feature type="compositionally biased region" description="Basic and acidic residues" evidence="1">
    <location>
        <begin position="348"/>
        <end position="357"/>
    </location>
</feature>
<feature type="region of interest" description="Disordered" evidence="1">
    <location>
        <begin position="18"/>
        <end position="57"/>
    </location>
</feature>
<gene>
    <name evidence="3" type="ORF">ACFYWW_31920</name>
</gene>
<reference evidence="3 4" key="1">
    <citation type="submission" date="2024-10" db="EMBL/GenBank/DDBJ databases">
        <title>The Natural Products Discovery Center: Release of the First 8490 Sequenced Strains for Exploring Actinobacteria Biosynthetic Diversity.</title>
        <authorList>
            <person name="Kalkreuter E."/>
            <person name="Kautsar S.A."/>
            <person name="Yang D."/>
            <person name="Bader C.D."/>
            <person name="Teijaro C.N."/>
            <person name="Fluegel L."/>
            <person name="Davis C.M."/>
            <person name="Simpson J.R."/>
            <person name="Lauterbach L."/>
            <person name="Steele A.D."/>
            <person name="Gui C."/>
            <person name="Meng S."/>
            <person name="Li G."/>
            <person name="Viehrig K."/>
            <person name="Ye F."/>
            <person name="Su P."/>
            <person name="Kiefer A.F."/>
            <person name="Nichols A."/>
            <person name="Cepeda A.J."/>
            <person name="Yan W."/>
            <person name="Fan B."/>
            <person name="Jiang Y."/>
            <person name="Adhikari A."/>
            <person name="Zheng C.-J."/>
            <person name="Schuster L."/>
            <person name="Cowan T.M."/>
            <person name="Smanski M.J."/>
            <person name="Chevrette M.G."/>
            <person name="De Carvalho L.P.S."/>
            <person name="Shen B."/>
        </authorList>
    </citation>
    <scope>NUCLEOTIDE SEQUENCE [LARGE SCALE GENOMIC DNA]</scope>
    <source>
        <strain evidence="3 4">NPDC003029</strain>
    </source>
</reference>
<evidence type="ECO:0000256" key="1">
    <source>
        <dbReference type="SAM" id="MobiDB-lite"/>
    </source>
</evidence>
<dbReference type="RefSeq" id="WP_387898815.1">
    <property type="nucleotide sequence ID" value="NZ_JBIAPK010000013.1"/>
</dbReference>
<evidence type="ECO:0000313" key="4">
    <source>
        <dbReference type="Proteomes" id="UP001601976"/>
    </source>
</evidence>
<feature type="region of interest" description="Disordered" evidence="1">
    <location>
        <begin position="340"/>
        <end position="364"/>
    </location>
</feature>
<keyword evidence="2" id="KW-0812">Transmembrane</keyword>
<dbReference type="EMBL" id="JBIAPK010000013">
    <property type="protein sequence ID" value="MFF3343252.1"/>
    <property type="molecule type" value="Genomic_DNA"/>
</dbReference>
<name>A0ABW6RNV8_9ACTN</name>
<keyword evidence="2" id="KW-1133">Transmembrane helix</keyword>
<organism evidence="3 4">
    <name type="scientific">Streptomyces flavidovirens</name>
    <dbReference type="NCBI Taxonomy" id="67298"/>
    <lineage>
        <taxon>Bacteria</taxon>
        <taxon>Bacillati</taxon>
        <taxon>Actinomycetota</taxon>
        <taxon>Actinomycetes</taxon>
        <taxon>Kitasatosporales</taxon>
        <taxon>Streptomycetaceae</taxon>
        <taxon>Streptomyces</taxon>
    </lineage>
</organism>
<protein>
    <submittedName>
        <fullName evidence="3">Uncharacterized protein</fullName>
    </submittedName>
</protein>
<proteinExistence type="predicted"/>
<keyword evidence="4" id="KW-1185">Reference proteome</keyword>
<comment type="caution">
    <text evidence="3">The sequence shown here is derived from an EMBL/GenBank/DDBJ whole genome shotgun (WGS) entry which is preliminary data.</text>
</comment>
<feature type="region of interest" description="Disordered" evidence="1">
    <location>
        <begin position="99"/>
        <end position="138"/>
    </location>
</feature>